<gene>
    <name evidence="1" type="ORF">K490DRAFT_53575</name>
</gene>
<evidence type="ECO:0000313" key="1">
    <source>
        <dbReference type="EMBL" id="KAF2090590.1"/>
    </source>
</evidence>
<name>A0A9P4HWP0_9PEZI</name>
<organism evidence="1 2">
    <name type="scientific">Saccharata proteae CBS 121410</name>
    <dbReference type="NCBI Taxonomy" id="1314787"/>
    <lineage>
        <taxon>Eukaryota</taxon>
        <taxon>Fungi</taxon>
        <taxon>Dikarya</taxon>
        <taxon>Ascomycota</taxon>
        <taxon>Pezizomycotina</taxon>
        <taxon>Dothideomycetes</taxon>
        <taxon>Dothideomycetes incertae sedis</taxon>
        <taxon>Botryosphaeriales</taxon>
        <taxon>Saccharataceae</taxon>
        <taxon>Saccharata</taxon>
    </lineage>
</organism>
<dbReference type="AlphaFoldDB" id="A0A9P4HWP0"/>
<reference evidence="1" key="1">
    <citation type="journal article" date="2020" name="Stud. Mycol.">
        <title>101 Dothideomycetes genomes: a test case for predicting lifestyles and emergence of pathogens.</title>
        <authorList>
            <person name="Haridas S."/>
            <person name="Albert R."/>
            <person name="Binder M."/>
            <person name="Bloem J."/>
            <person name="Labutti K."/>
            <person name="Salamov A."/>
            <person name="Andreopoulos B."/>
            <person name="Baker S."/>
            <person name="Barry K."/>
            <person name="Bills G."/>
            <person name="Bluhm B."/>
            <person name="Cannon C."/>
            <person name="Castanera R."/>
            <person name="Culley D."/>
            <person name="Daum C."/>
            <person name="Ezra D."/>
            <person name="Gonzalez J."/>
            <person name="Henrissat B."/>
            <person name="Kuo A."/>
            <person name="Liang C."/>
            <person name="Lipzen A."/>
            <person name="Lutzoni F."/>
            <person name="Magnuson J."/>
            <person name="Mondo S."/>
            <person name="Nolan M."/>
            <person name="Ohm R."/>
            <person name="Pangilinan J."/>
            <person name="Park H.-J."/>
            <person name="Ramirez L."/>
            <person name="Alfaro M."/>
            <person name="Sun H."/>
            <person name="Tritt A."/>
            <person name="Yoshinaga Y."/>
            <person name="Zwiers L.-H."/>
            <person name="Turgeon B."/>
            <person name="Goodwin S."/>
            <person name="Spatafora J."/>
            <person name="Crous P."/>
            <person name="Grigoriev I."/>
        </authorList>
    </citation>
    <scope>NUCLEOTIDE SEQUENCE</scope>
    <source>
        <strain evidence="1">CBS 121410</strain>
    </source>
</reference>
<comment type="caution">
    <text evidence="1">The sequence shown here is derived from an EMBL/GenBank/DDBJ whole genome shotgun (WGS) entry which is preliminary data.</text>
</comment>
<sequence length="161" mass="17486">MPLEAAFLVFLAGINHLEFQRKAVCLVMAGAGYTRPMTVSAMLEGRPETAKIVVRTLEDSIGRNRWALMNAATGLIFDGVYECHTSSASYLKGTSSWRGNAYLIKMKGHVASFGKPVPPRRFAVALRDKAASWVKGVDAVGTNAAQDLRARKISCYSMSVS</sequence>
<dbReference type="Proteomes" id="UP000799776">
    <property type="component" value="Unassembled WGS sequence"/>
</dbReference>
<accession>A0A9P4HWP0</accession>
<proteinExistence type="predicted"/>
<evidence type="ECO:0000313" key="2">
    <source>
        <dbReference type="Proteomes" id="UP000799776"/>
    </source>
</evidence>
<dbReference type="EMBL" id="ML978712">
    <property type="protein sequence ID" value="KAF2090590.1"/>
    <property type="molecule type" value="Genomic_DNA"/>
</dbReference>
<protein>
    <submittedName>
        <fullName evidence="1">Uncharacterized protein</fullName>
    </submittedName>
</protein>
<keyword evidence="2" id="KW-1185">Reference proteome</keyword>